<evidence type="ECO:0000313" key="13">
    <source>
        <dbReference type="Proteomes" id="UP000606935"/>
    </source>
</evidence>
<dbReference type="GO" id="GO:0000287">
    <property type="term" value="F:magnesium ion binding"/>
    <property type="evidence" value="ECO:0007669"/>
    <property type="project" value="TreeGrafter"/>
</dbReference>
<comment type="subcellular location">
    <subcellularLocation>
        <location evidence="1">Cell membrane</location>
        <topology evidence="1">Multi-pass membrane protein</topology>
    </subcellularLocation>
</comment>
<comment type="similarity">
    <text evidence="2">Belongs to the CorA metal ion transporter (MIT) (TC 1.A.35) family.</text>
</comment>
<dbReference type="InterPro" id="IPR045863">
    <property type="entry name" value="CorA_TM1_TM2"/>
</dbReference>
<feature type="transmembrane region" description="Helical" evidence="11">
    <location>
        <begin position="263"/>
        <end position="285"/>
    </location>
</feature>
<sequence length="323" mass="36228">MQEQSLIHALLLDGQGGARELDWPAVKQWKPEDGILWVHLDYSQPESIEWLEQHSGVNSVVSDALLSGETRPRTIRVENGLLLALRGVNLNPGADPDDMVSVRLWVEQGRIISTRKRRLLSVTDVATSLRTGEGPASTDDVLASILARMVARMSDTVDYFEEQVADFEEQALEQQSAQMRADLGRVRRQIISLRRYLAPQREAISQLLSDRIEWIGRDVRLSFQETLDGLMRHMEDLDAVRERAAVTQEEIGNQLAEQMNSRMYVLSIVAAFFLPLGFLTGLLGINVGGIPGAENPLGFGVFISLLILVCVLQVVWFKRKGWL</sequence>
<accession>A0A917Z619</accession>
<dbReference type="RefSeq" id="WP_188698294.1">
    <property type="nucleotide sequence ID" value="NZ_BMLS01000007.1"/>
</dbReference>
<dbReference type="GO" id="GO:0015095">
    <property type="term" value="F:magnesium ion transmembrane transporter activity"/>
    <property type="evidence" value="ECO:0007669"/>
    <property type="project" value="TreeGrafter"/>
</dbReference>
<evidence type="ECO:0000256" key="8">
    <source>
        <dbReference type="ARBA" id="ARBA00022989"/>
    </source>
</evidence>
<evidence type="ECO:0000256" key="1">
    <source>
        <dbReference type="ARBA" id="ARBA00004651"/>
    </source>
</evidence>
<proteinExistence type="inferred from homology"/>
<evidence type="ECO:0000256" key="6">
    <source>
        <dbReference type="ARBA" id="ARBA00022692"/>
    </source>
</evidence>
<keyword evidence="5" id="KW-0997">Cell inner membrane</keyword>
<dbReference type="CDD" id="cd12833">
    <property type="entry name" value="ZntB-like_1"/>
    <property type="match status" value="1"/>
</dbReference>
<gene>
    <name evidence="12" type="ORF">GCM10010982_35220</name>
</gene>
<dbReference type="GO" id="GO:0050897">
    <property type="term" value="F:cobalt ion binding"/>
    <property type="evidence" value="ECO:0007669"/>
    <property type="project" value="TreeGrafter"/>
</dbReference>
<evidence type="ECO:0000256" key="3">
    <source>
        <dbReference type="ARBA" id="ARBA00022448"/>
    </source>
</evidence>
<evidence type="ECO:0000256" key="2">
    <source>
        <dbReference type="ARBA" id="ARBA00009765"/>
    </source>
</evidence>
<dbReference type="GO" id="GO:0005886">
    <property type="term" value="C:plasma membrane"/>
    <property type="evidence" value="ECO:0007669"/>
    <property type="project" value="UniProtKB-SubCell"/>
</dbReference>
<keyword evidence="10 11" id="KW-0472">Membrane</keyword>
<evidence type="ECO:0000256" key="10">
    <source>
        <dbReference type="ARBA" id="ARBA00023136"/>
    </source>
</evidence>
<keyword evidence="9" id="KW-0406">Ion transport</keyword>
<keyword evidence="3" id="KW-0813">Transport</keyword>
<dbReference type="Gene3D" id="3.30.460.20">
    <property type="entry name" value="CorA soluble domain-like"/>
    <property type="match status" value="1"/>
</dbReference>
<protein>
    <submittedName>
        <fullName evidence="12">Zinc transporter ZntB</fullName>
    </submittedName>
</protein>
<dbReference type="Gene3D" id="1.20.58.340">
    <property type="entry name" value="Magnesium transport protein CorA, transmembrane region"/>
    <property type="match status" value="2"/>
</dbReference>
<organism evidence="12 13">
    <name type="scientific">Bowmanella pacifica</name>
    <dbReference type="NCBI Taxonomy" id="502051"/>
    <lineage>
        <taxon>Bacteria</taxon>
        <taxon>Pseudomonadati</taxon>
        <taxon>Pseudomonadota</taxon>
        <taxon>Gammaproteobacteria</taxon>
        <taxon>Alteromonadales</taxon>
        <taxon>Alteromonadaceae</taxon>
        <taxon>Bowmanella</taxon>
    </lineage>
</organism>
<dbReference type="InterPro" id="IPR002523">
    <property type="entry name" value="MgTranspt_CorA/ZnTranspt_ZntB"/>
</dbReference>
<evidence type="ECO:0000256" key="9">
    <source>
        <dbReference type="ARBA" id="ARBA00023065"/>
    </source>
</evidence>
<dbReference type="PANTHER" id="PTHR46494">
    <property type="entry name" value="CORA FAMILY METAL ION TRANSPORTER (EUROFUNG)"/>
    <property type="match status" value="1"/>
</dbReference>
<keyword evidence="6 11" id="KW-0812">Transmembrane</keyword>
<evidence type="ECO:0000256" key="5">
    <source>
        <dbReference type="ARBA" id="ARBA00022519"/>
    </source>
</evidence>
<keyword evidence="7" id="KW-0862">Zinc</keyword>
<reference evidence="12" key="1">
    <citation type="journal article" date="2014" name="Int. J. Syst. Evol. Microbiol.">
        <title>Complete genome sequence of Corynebacterium casei LMG S-19264T (=DSM 44701T), isolated from a smear-ripened cheese.</title>
        <authorList>
            <consortium name="US DOE Joint Genome Institute (JGI-PGF)"/>
            <person name="Walter F."/>
            <person name="Albersmeier A."/>
            <person name="Kalinowski J."/>
            <person name="Ruckert C."/>
        </authorList>
    </citation>
    <scope>NUCLEOTIDE SEQUENCE</scope>
    <source>
        <strain evidence="12">CGMCC 1.7086</strain>
    </source>
</reference>
<reference evidence="12" key="2">
    <citation type="submission" date="2020-09" db="EMBL/GenBank/DDBJ databases">
        <authorList>
            <person name="Sun Q."/>
            <person name="Zhou Y."/>
        </authorList>
    </citation>
    <scope>NUCLEOTIDE SEQUENCE</scope>
    <source>
        <strain evidence="12">CGMCC 1.7086</strain>
    </source>
</reference>
<dbReference type="SUPFAM" id="SSF143865">
    <property type="entry name" value="CorA soluble domain-like"/>
    <property type="match status" value="1"/>
</dbReference>
<keyword evidence="8 11" id="KW-1133">Transmembrane helix</keyword>
<dbReference type="InterPro" id="IPR045861">
    <property type="entry name" value="CorA_cytoplasmic_dom"/>
</dbReference>
<dbReference type="PANTHER" id="PTHR46494:SF3">
    <property type="entry name" value="ZINC TRANSPORT PROTEIN ZNTB"/>
    <property type="match status" value="1"/>
</dbReference>
<name>A0A917Z619_9ALTE</name>
<keyword evidence="13" id="KW-1185">Reference proteome</keyword>
<dbReference type="AlphaFoldDB" id="A0A917Z619"/>
<feature type="transmembrane region" description="Helical" evidence="11">
    <location>
        <begin position="297"/>
        <end position="317"/>
    </location>
</feature>
<evidence type="ECO:0000256" key="11">
    <source>
        <dbReference type="SAM" id="Phobius"/>
    </source>
</evidence>
<dbReference type="GO" id="GO:0015087">
    <property type="term" value="F:cobalt ion transmembrane transporter activity"/>
    <property type="evidence" value="ECO:0007669"/>
    <property type="project" value="TreeGrafter"/>
</dbReference>
<comment type="caution">
    <text evidence="12">The sequence shown here is derived from an EMBL/GenBank/DDBJ whole genome shotgun (WGS) entry which is preliminary data.</text>
</comment>
<keyword evidence="4" id="KW-1003">Cell membrane</keyword>
<evidence type="ECO:0000256" key="4">
    <source>
        <dbReference type="ARBA" id="ARBA00022475"/>
    </source>
</evidence>
<evidence type="ECO:0000256" key="7">
    <source>
        <dbReference type="ARBA" id="ARBA00022833"/>
    </source>
</evidence>
<evidence type="ECO:0000313" key="12">
    <source>
        <dbReference type="EMBL" id="GGO73814.1"/>
    </source>
</evidence>
<dbReference type="Pfam" id="PF01544">
    <property type="entry name" value="CorA"/>
    <property type="match status" value="1"/>
</dbReference>
<dbReference type="NCBIfam" id="NF007092">
    <property type="entry name" value="PRK09546.1"/>
    <property type="match status" value="1"/>
</dbReference>
<dbReference type="Proteomes" id="UP000606935">
    <property type="component" value="Unassembled WGS sequence"/>
</dbReference>
<dbReference type="EMBL" id="BMLS01000007">
    <property type="protein sequence ID" value="GGO73814.1"/>
    <property type="molecule type" value="Genomic_DNA"/>
</dbReference>
<dbReference type="SUPFAM" id="SSF144083">
    <property type="entry name" value="Magnesium transport protein CorA, transmembrane region"/>
    <property type="match status" value="1"/>
</dbReference>